<dbReference type="RefSeq" id="WP_264743024.1">
    <property type="nucleotide sequence ID" value="NZ_JAPDHV010000003.1"/>
</dbReference>
<reference evidence="1" key="1">
    <citation type="submission" date="2022-10" db="EMBL/GenBank/DDBJ databases">
        <title>Chryseobacterium babae sp. nov. isolated from the gut of the beetle Oryctes rhinoceros, and Chryseobacterium kimseyorum sp. nov., isolated from a stick insect rearing cage.</title>
        <authorList>
            <person name="Shelomi M."/>
            <person name="Han C.-J."/>
            <person name="Chen W.-M."/>
            <person name="Chen H.-K."/>
            <person name="Liaw S.-J."/>
            <person name="Muhle E."/>
            <person name="Clermont D."/>
        </authorList>
    </citation>
    <scope>NUCLEOTIDE SEQUENCE</scope>
    <source>
        <strain evidence="1">WLa1L2M3</strain>
    </source>
</reference>
<evidence type="ECO:0000313" key="2">
    <source>
        <dbReference type="Proteomes" id="UP001163719"/>
    </source>
</evidence>
<proteinExistence type="predicted"/>
<evidence type="ECO:0000313" key="1">
    <source>
        <dbReference type="EMBL" id="MCW3161070.1"/>
    </source>
</evidence>
<dbReference type="Proteomes" id="UP001163719">
    <property type="component" value="Unassembled WGS sequence"/>
</dbReference>
<gene>
    <name evidence="1" type="ORF">OH806_07280</name>
</gene>
<organism evidence="1 2">
    <name type="scientific">Chryseobacterium oryctis</name>
    <dbReference type="NCBI Taxonomy" id="2952618"/>
    <lineage>
        <taxon>Bacteria</taxon>
        <taxon>Pseudomonadati</taxon>
        <taxon>Bacteroidota</taxon>
        <taxon>Flavobacteriia</taxon>
        <taxon>Flavobacteriales</taxon>
        <taxon>Weeksellaceae</taxon>
        <taxon>Chryseobacterium group</taxon>
        <taxon>Chryseobacterium</taxon>
    </lineage>
</organism>
<protein>
    <submittedName>
        <fullName evidence="1">Uncharacterized protein</fullName>
    </submittedName>
</protein>
<name>A0ABT3HMQ8_9FLAO</name>
<sequence length="185" mass="22085">MKKYYSKKINLLNQLSLKSISKSVNNTFFPLKFENEKIEKLHQFVSKNDGDAEHWELSNILGEFINILKDFNQDDFRYFFKTVKFWNSYHLVIIADKFLDNNVKASIQHDLGAAYCKIFCVYEKFDPYFLIDSLEIAVEMYNSKLDLNILVDLTIKLQMLFKNKQITKQQFEHNIQFINKLQNEL</sequence>
<comment type="caution">
    <text evidence="1">The sequence shown here is derived from an EMBL/GenBank/DDBJ whole genome shotgun (WGS) entry which is preliminary data.</text>
</comment>
<keyword evidence="2" id="KW-1185">Reference proteome</keyword>
<dbReference type="EMBL" id="JAPDHV010000003">
    <property type="protein sequence ID" value="MCW3161070.1"/>
    <property type="molecule type" value="Genomic_DNA"/>
</dbReference>
<accession>A0ABT3HMQ8</accession>